<sequence length="255" mass="28055">MMNSQTNKDFIIVADTDRGLVREKNEDYYGIFEPEKSELIERLGVLVIVSDGMGGHFSGAEASRASVELISEIYFDRAEGEPLERLKTAFDLANDCIFDDIGNGVEGMAGTTCTAALLFPEFAVVAHAGDSRAYLFRRDEVEQLTVDHSVVGEMMRKGVLTKEEARTHPHRNVITRAMGLKKGVEVDVIESVPLWPGDTLLLCSDGLTSMVSEEEIRKIVAALPPEEASQALIIKAKKEGGNDNITVVLARKRDR</sequence>
<dbReference type="EMBL" id="DSEC01000513">
    <property type="protein sequence ID" value="HER44228.1"/>
    <property type="molecule type" value="Genomic_DNA"/>
</dbReference>
<dbReference type="AlphaFoldDB" id="A0A7V2AVW2"/>
<comment type="caution">
    <text evidence="2">The sequence shown here is derived from an EMBL/GenBank/DDBJ whole genome shotgun (WGS) entry which is preliminary data.</text>
</comment>
<dbReference type="PANTHER" id="PTHR47992">
    <property type="entry name" value="PROTEIN PHOSPHATASE"/>
    <property type="match status" value="1"/>
</dbReference>
<dbReference type="Proteomes" id="UP000886069">
    <property type="component" value="Unassembled WGS sequence"/>
</dbReference>
<dbReference type="InterPro" id="IPR015655">
    <property type="entry name" value="PP2C"/>
</dbReference>
<protein>
    <submittedName>
        <fullName evidence="2">Stp1/IreP family PP2C-type Ser/Thr phosphatase</fullName>
    </submittedName>
</protein>
<evidence type="ECO:0000313" key="2">
    <source>
        <dbReference type="EMBL" id="HER44228.1"/>
    </source>
</evidence>
<reference evidence="2" key="1">
    <citation type="journal article" date="2020" name="mSystems">
        <title>Genome- and Community-Level Interaction Insights into Carbon Utilization and Element Cycling Functions of Hydrothermarchaeota in Hydrothermal Sediment.</title>
        <authorList>
            <person name="Zhou Z."/>
            <person name="Liu Y."/>
            <person name="Xu W."/>
            <person name="Pan J."/>
            <person name="Luo Z.H."/>
            <person name="Li M."/>
        </authorList>
    </citation>
    <scope>NUCLEOTIDE SEQUENCE [LARGE SCALE GENOMIC DNA]</scope>
    <source>
        <strain evidence="2">SpSt-1233</strain>
    </source>
</reference>
<dbReference type="Pfam" id="PF13672">
    <property type="entry name" value="PP2C_2"/>
    <property type="match status" value="1"/>
</dbReference>
<organism evidence="2">
    <name type="scientific">Eiseniibacteriota bacterium</name>
    <dbReference type="NCBI Taxonomy" id="2212470"/>
    <lineage>
        <taxon>Bacteria</taxon>
        <taxon>Candidatus Eiseniibacteriota</taxon>
    </lineage>
</organism>
<proteinExistence type="predicted"/>
<dbReference type="SMART" id="SM00331">
    <property type="entry name" value="PP2C_SIG"/>
    <property type="match status" value="1"/>
</dbReference>
<evidence type="ECO:0000259" key="1">
    <source>
        <dbReference type="PROSITE" id="PS51746"/>
    </source>
</evidence>
<dbReference type="Gene3D" id="3.60.40.10">
    <property type="entry name" value="PPM-type phosphatase domain"/>
    <property type="match status" value="1"/>
</dbReference>
<name>A0A7V2AVW2_UNCEI</name>
<dbReference type="CDD" id="cd00143">
    <property type="entry name" value="PP2Cc"/>
    <property type="match status" value="1"/>
</dbReference>
<dbReference type="InterPro" id="IPR001932">
    <property type="entry name" value="PPM-type_phosphatase-like_dom"/>
</dbReference>
<dbReference type="NCBIfam" id="NF033484">
    <property type="entry name" value="Stp1_PP2C_phos"/>
    <property type="match status" value="1"/>
</dbReference>
<dbReference type="SMART" id="SM00332">
    <property type="entry name" value="PP2Cc"/>
    <property type="match status" value="1"/>
</dbReference>
<gene>
    <name evidence="2" type="ORF">ENO08_07205</name>
</gene>
<dbReference type="GO" id="GO:0004722">
    <property type="term" value="F:protein serine/threonine phosphatase activity"/>
    <property type="evidence" value="ECO:0007669"/>
    <property type="project" value="InterPro"/>
</dbReference>
<dbReference type="SUPFAM" id="SSF81606">
    <property type="entry name" value="PP2C-like"/>
    <property type="match status" value="1"/>
</dbReference>
<feature type="domain" description="PPM-type phosphatase" evidence="1">
    <location>
        <begin position="11"/>
        <end position="252"/>
    </location>
</feature>
<dbReference type="PROSITE" id="PS51746">
    <property type="entry name" value="PPM_2"/>
    <property type="match status" value="1"/>
</dbReference>
<accession>A0A7V2AVW2</accession>
<dbReference type="InterPro" id="IPR036457">
    <property type="entry name" value="PPM-type-like_dom_sf"/>
</dbReference>